<accession>A0A9E4N711</accession>
<evidence type="ECO:0000256" key="2">
    <source>
        <dbReference type="ARBA" id="ARBA00008857"/>
    </source>
</evidence>
<evidence type="ECO:0000256" key="7">
    <source>
        <dbReference type="ARBA" id="ARBA00037721"/>
    </source>
</evidence>
<dbReference type="FunFam" id="1.10.443.10:FF:000007">
    <property type="entry name" value="Tyrosine recombinase XerC"/>
    <property type="match status" value="1"/>
</dbReference>
<proteinExistence type="inferred from homology"/>
<dbReference type="PANTHER" id="PTHR30349">
    <property type="entry name" value="PHAGE INTEGRASE-RELATED"/>
    <property type="match status" value="1"/>
</dbReference>
<dbReference type="GO" id="GO:0005737">
    <property type="term" value="C:cytoplasm"/>
    <property type="evidence" value="ECO:0007669"/>
    <property type="project" value="UniProtKB-SubCell"/>
</dbReference>
<evidence type="ECO:0000259" key="10">
    <source>
        <dbReference type="PROSITE" id="PS51898"/>
    </source>
</evidence>
<keyword evidence="5 9" id="KW-0238">DNA-binding</keyword>
<keyword evidence="3" id="KW-0963">Cytoplasm</keyword>
<dbReference type="PANTHER" id="PTHR30349:SF64">
    <property type="entry name" value="PROPHAGE INTEGRASE INTD-RELATED"/>
    <property type="match status" value="1"/>
</dbReference>
<dbReference type="InterPro" id="IPR010998">
    <property type="entry name" value="Integrase_recombinase_N"/>
</dbReference>
<evidence type="ECO:0000256" key="3">
    <source>
        <dbReference type="ARBA" id="ARBA00022490"/>
    </source>
</evidence>
<dbReference type="Gene3D" id="1.10.150.130">
    <property type="match status" value="2"/>
</dbReference>
<feature type="domain" description="Tyr recombinase" evidence="10">
    <location>
        <begin position="219"/>
        <end position="432"/>
    </location>
</feature>
<dbReference type="Pfam" id="PF00589">
    <property type="entry name" value="Phage_integrase"/>
    <property type="match status" value="1"/>
</dbReference>
<comment type="subunit">
    <text evidence="8">Forms a cyclic heterotetrameric complex composed of two molecules of XerC and two molecules of XerD.</text>
</comment>
<dbReference type="Pfam" id="PF13495">
    <property type="entry name" value="Phage_int_SAM_4"/>
    <property type="match status" value="1"/>
</dbReference>
<evidence type="ECO:0000256" key="6">
    <source>
        <dbReference type="ARBA" id="ARBA00023172"/>
    </source>
</evidence>
<dbReference type="GO" id="GO:0003677">
    <property type="term" value="F:DNA binding"/>
    <property type="evidence" value="ECO:0007669"/>
    <property type="project" value="UniProtKB-UniRule"/>
</dbReference>
<dbReference type="PROSITE" id="PS51898">
    <property type="entry name" value="TYR_RECOMBINASE"/>
    <property type="match status" value="1"/>
</dbReference>
<evidence type="ECO:0000313" key="12">
    <source>
        <dbReference type="EMBL" id="MCG7948719.1"/>
    </source>
</evidence>
<dbReference type="AlphaFoldDB" id="A0A9E4N711"/>
<evidence type="ECO:0000259" key="11">
    <source>
        <dbReference type="PROSITE" id="PS51900"/>
    </source>
</evidence>
<evidence type="ECO:0000256" key="9">
    <source>
        <dbReference type="PROSITE-ProRule" id="PRU01248"/>
    </source>
</evidence>
<dbReference type="NCBIfam" id="TIGR02249">
    <property type="entry name" value="integrase_gron"/>
    <property type="match status" value="1"/>
</dbReference>
<comment type="caution">
    <text evidence="12">The sequence shown here is derived from an EMBL/GenBank/DDBJ whole genome shotgun (WGS) entry which is preliminary data.</text>
</comment>
<feature type="domain" description="Core-binding (CB)" evidence="11">
    <location>
        <begin position="118"/>
        <end position="201"/>
    </location>
</feature>
<keyword evidence="6" id="KW-0233">DNA recombination</keyword>
<sequence>MSLFRISDKSKHWYRRHIEHYIADHPDIRLRNHTAETLTKWLEQLAREPRISDWQFRQKVDALRLLFSHLLKLPWSSEFDWQHWSAGSKALERSHPTLLRTYEMIDKAVEDPKNFLGREFPEQFRKFLVAIRLPDYSVNTERCYLGWINRFLYFHKEKHPCDCMESDVASFLEHLTLKRKVSGATQAQALNALVFFFARVLEQPLGDIGPFKRPKKPKRLPTVLSSQEVKALLRNLTGNNRLMVYLMYGSGMRVMECVRLRILDLDFDYKQILVRSGKGNKDRSVPMPGSLSDALQAQVERVKQIHEEDLAAGYGSVYLPGALARKYPNAEKELRWQYLFPASRIAQDPRTGSVRRHHIHQSVIQRCIKQGAEQIGINKRVTSHTMRHSFATHLLETGTDIRTIQALLGHADVSTTMIYTHIAGVGSHGARSPLDRL</sequence>
<dbReference type="GO" id="GO:0006310">
    <property type="term" value="P:DNA recombination"/>
    <property type="evidence" value="ECO:0007669"/>
    <property type="project" value="UniProtKB-KW"/>
</dbReference>
<dbReference type="GO" id="GO:0015074">
    <property type="term" value="P:DNA integration"/>
    <property type="evidence" value="ECO:0007669"/>
    <property type="project" value="UniProtKB-KW"/>
</dbReference>
<dbReference type="InterPro" id="IPR013762">
    <property type="entry name" value="Integrase-like_cat_sf"/>
</dbReference>
<dbReference type="SUPFAM" id="SSF56349">
    <property type="entry name" value="DNA breaking-rejoining enzymes"/>
    <property type="match status" value="1"/>
</dbReference>
<name>A0A9E4N711_9GAMM</name>
<dbReference type="InterPro" id="IPR050090">
    <property type="entry name" value="Tyrosine_recombinase_XerCD"/>
</dbReference>
<dbReference type="EMBL" id="JAEPCM010000772">
    <property type="protein sequence ID" value="MCG7948719.1"/>
    <property type="molecule type" value="Genomic_DNA"/>
</dbReference>
<evidence type="ECO:0000256" key="4">
    <source>
        <dbReference type="ARBA" id="ARBA00022908"/>
    </source>
</evidence>
<evidence type="ECO:0000256" key="5">
    <source>
        <dbReference type="ARBA" id="ARBA00023125"/>
    </source>
</evidence>
<protein>
    <submittedName>
        <fullName evidence="12">Integron integrase</fullName>
    </submittedName>
</protein>
<organism evidence="12 13">
    <name type="scientific">Candidatus Thiodiazotropha taylori</name>
    <dbReference type="NCBI Taxonomy" id="2792791"/>
    <lineage>
        <taxon>Bacteria</taxon>
        <taxon>Pseudomonadati</taxon>
        <taxon>Pseudomonadota</taxon>
        <taxon>Gammaproteobacteria</taxon>
        <taxon>Chromatiales</taxon>
        <taxon>Sedimenticolaceae</taxon>
        <taxon>Candidatus Thiodiazotropha</taxon>
    </lineage>
</organism>
<gene>
    <name evidence="12" type="ORF">JAZ07_20450</name>
</gene>
<dbReference type="Gene3D" id="1.10.443.10">
    <property type="entry name" value="Intergrase catalytic core"/>
    <property type="match status" value="1"/>
</dbReference>
<dbReference type="InterPro" id="IPR044068">
    <property type="entry name" value="CB"/>
</dbReference>
<dbReference type="PROSITE" id="PS51900">
    <property type="entry name" value="CB"/>
    <property type="match status" value="1"/>
</dbReference>
<dbReference type="InterPro" id="IPR004107">
    <property type="entry name" value="Integrase_SAM-like_N"/>
</dbReference>
<comment type="subcellular location">
    <subcellularLocation>
        <location evidence="1">Cytoplasm</location>
    </subcellularLocation>
</comment>
<keyword evidence="4" id="KW-0229">DNA integration</keyword>
<reference evidence="12" key="1">
    <citation type="journal article" date="2021" name="Proc. Natl. Acad. Sci. U.S.A.">
        <title>Global biogeography of chemosynthetic symbionts reveals both localized and globally distributed symbiont groups. .</title>
        <authorList>
            <person name="Osvatic J.T."/>
            <person name="Wilkins L.G.E."/>
            <person name="Leibrecht L."/>
            <person name="Leray M."/>
            <person name="Zauner S."/>
            <person name="Polzin J."/>
            <person name="Camacho Y."/>
            <person name="Gros O."/>
            <person name="van Gils J.A."/>
            <person name="Eisen J.A."/>
            <person name="Petersen J.M."/>
            <person name="Yuen B."/>
        </authorList>
    </citation>
    <scope>NUCLEOTIDE SEQUENCE</scope>
    <source>
        <strain evidence="12">MAGclacostrist064TRANS</strain>
    </source>
</reference>
<dbReference type="InterPro" id="IPR002104">
    <property type="entry name" value="Integrase_catalytic"/>
</dbReference>
<dbReference type="InterPro" id="IPR011010">
    <property type="entry name" value="DNA_brk_join_enz"/>
</dbReference>
<comment type="similarity">
    <text evidence="2">Belongs to the 'phage' integrase family.</text>
</comment>
<evidence type="ECO:0000313" key="13">
    <source>
        <dbReference type="Proteomes" id="UP000886667"/>
    </source>
</evidence>
<evidence type="ECO:0000256" key="8">
    <source>
        <dbReference type="ARBA" id="ARBA00038613"/>
    </source>
</evidence>
<dbReference type="InterPro" id="IPR011946">
    <property type="entry name" value="Integrase_integron-type"/>
</dbReference>
<evidence type="ECO:0000256" key="1">
    <source>
        <dbReference type="ARBA" id="ARBA00004496"/>
    </source>
</evidence>
<comment type="function">
    <text evidence="7">Site-specific tyrosine recombinase, which acts by catalyzing the cutting and rejoining of the recombining DNA molecules. The XerC-XerD complex is essential to convert dimers of the bacterial chromosome into monomers to permit their segregation at cell division. It also contributes to the segregational stability of plasmids.</text>
</comment>
<dbReference type="Proteomes" id="UP000886667">
    <property type="component" value="Unassembled WGS sequence"/>
</dbReference>